<evidence type="ECO:0000313" key="1">
    <source>
        <dbReference type="EMBL" id="RAL49067.1"/>
    </source>
</evidence>
<organism evidence="1 2">
    <name type="scientific">Cuscuta australis</name>
    <dbReference type="NCBI Taxonomy" id="267555"/>
    <lineage>
        <taxon>Eukaryota</taxon>
        <taxon>Viridiplantae</taxon>
        <taxon>Streptophyta</taxon>
        <taxon>Embryophyta</taxon>
        <taxon>Tracheophyta</taxon>
        <taxon>Spermatophyta</taxon>
        <taxon>Magnoliopsida</taxon>
        <taxon>eudicotyledons</taxon>
        <taxon>Gunneridae</taxon>
        <taxon>Pentapetalae</taxon>
        <taxon>asterids</taxon>
        <taxon>lamiids</taxon>
        <taxon>Solanales</taxon>
        <taxon>Convolvulaceae</taxon>
        <taxon>Cuscuteae</taxon>
        <taxon>Cuscuta</taxon>
        <taxon>Cuscuta subgen. Grammica</taxon>
        <taxon>Cuscuta sect. Cleistogrammica</taxon>
    </lineage>
</organism>
<sequence>MLLRPPHLKIDSIQVLHPMIHKLMFIYGDEKLPTQAMEAKSERCLLSHNSIKTESSKKKQVYLLSHKCGSKPYALETTIDEEQDGSKPYRWQRLALKVEDIFGDSA</sequence>
<evidence type="ECO:0000313" key="2">
    <source>
        <dbReference type="Proteomes" id="UP000249390"/>
    </source>
</evidence>
<reference evidence="1 2" key="1">
    <citation type="submission" date="2018-06" db="EMBL/GenBank/DDBJ databases">
        <title>The Genome of Cuscuta australis (Dodder) Provides Insight into the Evolution of Plant Parasitism.</title>
        <authorList>
            <person name="Liu H."/>
        </authorList>
    </citation>
    <scope>NUCLEOTIDE SEQUENCE [LARGE SCALE GENOMIC DNA]</scope>
    <source>
        <strain evidence="2">cv. Yunnan</strain>
        <tissue evidence="1">Vines</tissue>
    </source>
</reference>
<dbReference type="AlphaFoldDB" id="A0A328DTI2"/>
<accession>A0A328DTI2</accession>
<gene>
    <name evidence="1" type="ORF">DM860_015058</name>
</gene>
<proteinExistence type="predicted"/>
<name>A0A328DTI2_9ASTE</name>
<comment type="caution">
    <text evidence="1">The sequence shown here is derived from an EMBL/GenBank/DDBJ whole genome shotgun (WGS) entry which is preliminary data.</text>
</comment>
<keyword evidence="2" id="KW-1185">Reference proteome</keyword>
<dbReference type="EMBL" id="NQVE01000093">
    <property type="protein sequence ID" value="RAL49067.1"/>
    <property type="molecule type" value="Genomic_DNA"/>
</dbReference>
<dbReference type="Proteomes" id="UP000249390">
    <property type="component" value="Unassembled WGS sequence"/>
</dbReference>
<protein>
    <submittedName>
        <fullName evidence="1">Uncharacterized protein</fullName>
    </submittedName>
</protein>